<dbReference type="SUPFAM" id="SSF56300">
    <property type="entry name" value="Metallo-dependent phosphatases"/>
    <property type="match status" value="1"/>
</dbReference>
<dbReference type="Gene3D" id="2.60.40.1260">
    <property type="entry name" value="Lamin Tail domain"/>
    <property type="match status" value="1"/>
</dbReference>
<dbReference type="PROSITE" id="PS51841">
    <property type="entry name" value="LTD"/>
    <property type="match status" value="3"/>
</dbReference>
<evidence type="ECO:0000313" key="3">
    <source>
        <dbReference type="Proteomes" id="UP001139354"/>
    </source>
</evidence>
<feature type="domain" description="LTD" evidence="1">
    <location>
        <begin position="31"/>
        <end position="159"/>
    </location>
</feature>
<comment type="caution">
    <text evidence="2">The sequence shown here is derived from an EMBL/GenBank/DDBJ whole genome shotgun (WGS) entry which is preliminary data.</text>
</comment>
<dbReference type="PANTHER" id="PTHR43143:SF5">
    <property type="entry name" value="SECRETED PROTEIN"/>
    <property type="match status" value="1"/>
</dbReference>
<evidence type="ECO:0000313" key="2">
    <source>
        <dbReference type="EMBL" id="MCC2032426.1"/>
    </source>
</evidence>
<name>A0A9X1S291_9MICO</name>
<dbReference type="Gene3D" id="3.60.21.10">
    <property type="match status" value="1"/>
</dbReference>
<dbReference type="AlphaFoldDB" id="A0A9X1S291"/>
<dbReference type="Pfam" id="PF00149">
    <property type="entry name" value="Metallophos"/>
    <property type="match status" value="1"/>
</dbReference>
<accession>A0A9X1S291</accession>
<organism evidence="2 3">
    <name type="scientific">Microbacterium allomyrinae</name>
    <dbReference type="NCBI Taxonomy" id="2830666"/>
    <lineage>
        <taxon>Bacteria</taxon>
        <taxon>Bacillati</taxon>
        <taxon>Actinomycetota</taxon>
        <taxon>Actinomycetes</taxon>
        <taxon>Micrococcales</taxon>
        <taxon>Microbacteriaceae</taxon>
        <taxon>Microbacterium</taxon>
    </lineage>
</organism>
<gene>
    <name evidence="2" type="ORF">KEC57_09590</name>
</gene>
<dbReference type="InterPro" id="IPR001322">
    <property type="entry name" value="Lamin_tail_dom"/>
</dbReference>
<dbReference type="InterPro" id="IPR051918">
    <property type="entry name" value="STPP_CPPED1"/>
</dbReference>
<dbReference type="PANTHER" id="PTHR43143">
    <property type="entry name" value="METALLOPHOSPHOESTERASE, CALCINEURIN SUPERFAMILY"/>
    <property type="match status" value="1"/>
</dbReference>
<keyword evidence="3" id="KW-1185">Reference proteome</keyword>
<sequence>MLDRATRLLAASALLVVFGAVLPLEPVLGAGTAPQAAVPTAQAGSVVITEITAGGPGGAVDGFFELANVSDHALDLTGWNVFRCDEEGLRARRSDSEVDLRGVVLAPGQRFTVLGPGASWPADGDAALVRELPERGYGLVVLAPDGAVADAIAVYPADPAAMTSECGGAAELPVTTAFALGESWQRVQTASTTDGAWLRAPATPGAPNAFPRAPNHTVRIDELAAAGPGGHGDDFVELRNAGESAVDLAGWRLYRCVATGAVISESLQHTFATGDRLAAGQRMVVGGPSFTGVADVQIAVSMADLVSGALLVAADGRRVDGVGVSSREDTACQSGRTKQAGVLDYRTGESWQRTPDGVFIVSTRTPGAPNRERDTRLSAREFSSDRGSVAVSEIATDPQIGEMPRQNYVELANFGSASVDLSGWSVIACGADGFRRVDDLAVVADGTVLAPGAAWTAALEGTPAARGADARFREPLELAGAGVWVQDAEGRRVDSVGVFHRNEMDGSIERASICTNGLSLPTFAVDRLRVETLQRVSFTGDDATDFVPEAATPGSVAAIAPVSASALIASARASAQAAVLDEGIVARTVAIDAGRTLETSRSAPIEVTEVHAGTAGAPLTDRRGMGERMVGAGAARSRDEGYGFPYVRLRVRIPDGGETLTWSGRTVGRAEVRLSVWSPATPSPGWRTLDSAAGTVSAASAEAEAPIHLEGRVRRDEAPDGLAEVLVQVVPRADSPFDDAPGLAKPSDYDTAIGHITDTQYYSEAYPAVYASEVAWLAANADARKIGFVTHTGDLIQNWVDPDQREDRARREFVVASGMQAVLDAAGVPNSVLPGNHDNKRGVSNDLFNDYFGPERYLSEPWYGAPIAEGDNSASWSSFEAAGARFVMISLPYAYGEREVAWAEGVVEAHPDANVIVSTHEHLTPASPEADAERSTTSRWVSHGDLLWKRVIAPHRNVVIVLSGHFHGLGAVVTEDAGGIAGHTVIEALADYQEFRTPTGERATGFQRLLQLDLAAGTLAVDTFSVALDATASHPYDYAQFVPDDGRDTTASNERPWRIIDHGLQHRYTADDDEFSVPLGLQYAKAVETDAILVR</sequence>
<protein>
    <submittedName>
        <fullName evidence="2">Lamin tail domain-containing protein</fullName>
    </submittedName>
</protein>
<dbReference type="InterPro" id="IPR004843">
    <property type="entry name" value="Calcineurin-like_PHP"/>
</dbReference>
<feature type="domain" description="LTD" evidence="1">
    <location>
        <begin position="201"/>
        <end position="326"/>
    </location>
</feature>
<dbReference type="Pfam" id="PF00932">
    <property type="entry name" value="LTD"/>
    <property type="match status" value="2"/>
</dbReference>
<reference evidence="2" key="1">
    <citation type="submission" date="2021-04" db="EMBL/GenBank/DDBJ databases">
        <title>Microbacterium tenobrionis sp. nov. and Microbacterium allomyrinae sp. nov., isolated from larvae of Tenobrio molitor and Allomyrina dichotoma, respectively.</title>
        <authorList>
            <person name="Lee S.D."/>
        </authorList>
    </citation>
    <scope>NUCLEOTIDE SEQUENCE</scope>
    <source>
        <strain evidence="2">BWT-G7</strain>
    </source>
</reference>
<dbReference type="SUPFAM" id="SSF74853">
    <property type="entry name" value="Lamin A/C globular tail domain"/>
    <property type="match status" value="3"/>
</dbReference>
<dbReference type="InterPro" id="IPR029052">
    <property type="entry name" value="Metallo-depent_PP-like"/>
</dbReference>
<dbReference type="GO" id="GO:0016787">
    <property type="term" value="F:hydrolase activity"/>
    <property type="evidence" value="ECO:0007669"/>
    <property type="project" value="InterPro"/>
</dbReference>
<dbReference type="EMBL" id="JAGTTN010000002">
    <property type="protein sequence ID" value="MCC2032426.1"/>
    <property type="molecule type" value="Genomic_DNA"/>
</dbReference>
<evidence type="ECO:0000259" key="1">
    <source>
        <dbReference type="PROSITE" id="PS51841"/>
    </source>
</evidence>
<dbReference type="RefSeq" id="WP_229384362.1">
    <property type="nucleotide sequence ID" value="NZ_JAGTTN010000002.1"/>
</dbReference>
<proteinExistence type="predicted"/>
<dbReference type="Proteomes" id="UP001139354">
    <property type="component" value="Unassembled WGS sequence"/>
</dbReference>
<dbReference type="InterPro" id="IPR036415">
    <property type="entry name" value="Lamin_tail_dom_sf"/>
</dbReference>
<feature type="domain" description="LTD" evidence="1">
    <location>
        <begin position="375"/>
        <end position="500"/>
    </location>
</feature>